<gene>
    <name evidence="6" type="ORF">PIG85_00780</name>
</gene>
<keyword evidence="2" id="KW-0805">Transcription regulation</keyword>
<reference evidence="6" key="1">
    <citation type="submission" date="2023-01" db="EMBL/GenBank/DDBJ databases">
        <title>Comparative Genomic Analysis of the Clinically-Derived Winkia Strain NY0527 Provides Evidence into the Taxonomic Reassignment of Winkia neuii and Characterizes Their Virulence Traits.</title>
        <authorList>
            <person name="Cai X."/>
            <person name="Peng Y."/>
            <person name="Li M."/>
            <person name="Qiu Y."/>
            <person name="Wang Y."/>
            <person name="Xu L."/>
            <person name="Hou Q."/>
        </authorList>
    </citation>
    <scope>NUCLEOTIDE SEQUENCE</scope>
    <source>
        <strain evidence="6">NY0527</strain>
    </source>
</reference>
<evidence type="ECO:0000259" key="5">
    <source>
        <dbReference type="PROSITE" id="PS50932"/>
    </source>
</evidence>
<dbReference type="InterPro" id="IPR046335">
    <property type="entry name" value="LacI/GalR-like_sensor"/>
</dbReference>
<dbReference type="SUPFAM" id="SSF53822">
    <property type="entry name" value="Periplasmic binding protein-like I"/>
    <property type="match status" value="1"/>
</dbReference>
<dbReference type="PROSITE" id="PS50932">
    <property type="entry name" value="HTH_LACI_2"/>
    <property type="match status" value="1"/>
</dbReference>
<dbReference type="InterPro" id="IPR000843">
    <property type="entry name" value="HTH_LacI"/>
</dbReference>
<keyword evidence="1" id="KW-0678">Repressor</keyword>
<evidence type="ECO:0000256" key="3">
    <source>
        <dbReference type="ARBA" id="ARBA00023125"/>
    </source>
</evidence>
<dbReference type="InterPro" id="IPR010982">
    <property type="entry name" value="Lambda_DNA-bd_dom_sf"/>
</dbReference>
<protein>
    <submittedName>
        <fullName evidence="6">LacI family DNA-binding transcriptional regulator</fullName>
    </submittedName>
</protein>
<accession>A0AB38XPT1</accession>
<feature type="domain" description="HTH lacI-type" evidence="5">
    <location>
        <begin position="5"/>
        <end position="59"/>
    </location>
</feature>
<organism evidence="6 7">
    <name type="scientific">Winkia neuii subsp. anitrata</name>
    <dbReference type="NCBI Taxonomy" id="29318"/>
    <lineage>
        <taxon>Bacteria</taxon>
        <taxon>Bacillati</taxon>
        <taxon>Actinomycetota</taxon>
        <taxon>Actinomycetes</taxon>
        <taxon>Actinomycetales</taxon>
        <taxon>Actinomycetaceae</taxon>
        <taxon>Winkia</taxon>
    </lineage>
</organism>
<dbReference type="RefSeq" id="WP_160309214.1">
    <property type="nucleotide sequence ID" value="NZ_CP116394.1"/>
</dbReference>
<proteinExistence type="predicted"/>
<dbReference type="CDD" id="cd06267">
    <property type="entry name" value="PBP1_LacI_sugar_binding-like"/>
    <property type="match status" value="1"/>
</dbReference>
<dbReference type="GO" id="GO:0000976">
    <property type="term" value="F:transcription cis-regulatory region binding"/>
    <property type="evidence" value="ECO:0007669"/>
    <property type="project" value="TreeGrafter"/>
</dbReference>
<dbReference type="AlphaFoldDB" id="A0AB38XPT1"/>
<dbReference type="Gene3D" id="3.40.50.2300">
    <property type="match status" value="2"/>
</dbReference>
<sequence>MARKVTQQDVADLACVSRGLVSMALHDSPKIRPETKKRVAEAAAKLGYRPNAAAAMLASSKSGLVGLILPNLSNSFYDSVVSGARTVAKDAGKLVLVADTGAEAATELFSAWKFVDLAVDALILVSPMQTKAQLIELGRKAPLVVVGRPSPDPCVPAVYADPNPIMEQMVGHLYEAGWQHLVYVNYSEDAGELGARDRRDAFRASVKKNKAITYELTMVSRDGIGRLIDTRIEKHESVAFVAHNDMLALSLMSGLTVRGLHVGLDVGLVGYDNIPIAAAPEIDLTSVDQKGFNLGCLALLRALGGRKEQQLVEEGNLIVRSSSRG</sequence>
<dbReference type="SMART" id="SM00354">
    <property type="entry name" value="HTH_LACI"/>
    <property type="match status" value="1"/>
</dbReference>
<dbReference type="Pfam" id="PF13377">
    <property type="entry name" value="Peripla_BP_3"/>
    <property type="match status" value="1"/>
</dbReference>
<evidence type="ECO:0000313" key="7">
    <source>
        <dbReference type="Proteomes" id="UP001211044"/>
    </source>
</evidence>
<dbReference type="PANTHER" id="PTHR30146:SF148">
    <property type="entry name" value="HTH-TYPE TRANSCRIPTIONAL REPRESSOR PURR-RELATED"/>
    <property type="match status" value="1"/>
</dbReference>
<dbReference type="PANTHER" id="PTHR30146">
    <property type="entry name" value="LACI-RELATED TRANSCRIPTIONAL REPRESSOR"/>
    <property type="match status" value="1"/>
</dbReference>
<evidence type="ECO:0000256" key="4">
    <source>
        <dbReference type="ARBA" id="ARBA00023163"/>
    </source>
</evidence>
<dbReference type="Gene3D" id="1.10.260.40">
    <property type="entry name" value="lambda repressor-like DNA-binding domains"/>
    <property type="match status" value="1"/>
</dbReference>
<dbReference type="EMBL" id="CP116394">
    <property type="protein sequence ID" value="WCE46212.1"/>
    <property type="molecule type" value="Genomic_DNA"/>
</dbReference>
<dbReference type="CDD" id="cd01392">
    <property type="entry name" value="HTH_LacI"/>
    <property type="match status" value="1"/>
</dbReference>
<dbReference type="Pfam" id="PF00356">
    <property type="entry name" value="LacI"/>
    <property type="match status" value="1"/>
</dbReference>
<dbReference type="Proteomes" id="UP001211044">
    <property type="component" value="Chromosome"/>
</dbReference>
<dbReference type="KEGG" id="wne:PIG85_00780"/>
<evidence type="ECO:0000313" key="6">
    <source>
        <dbReference type="EMBL" id="WCE46212.1"/>
    </source>
</evidence>
<dbReference type="SUPFAM" id="SSF47413">
    <property type="entry name" value="lambda repressor-like DNA-binding domains"/>
    <property type="match status" value="1"/>
</dbReference>
<keyword evidence="4" id="KW-0804">Transcription</keyword>
<evidence type="ECO:0000256" key="2">
    <source>
        <dbReference type="ARBA" id="ARBA00023015"/>
    </source>
</evidence>
<keyword evidence="3 6" id="KW-0238">DNA-binding</keyword>
<dbReference type="GO" id="GO:0003700">
    <property type="term" value="F:DNA-binding transcription factor activity"/>
    <property type="evidence" value="ECO:0007669"/>
    <property type="project" value="TreeGrafter"/>
</dbReference>
<dbReference type="InterPro" id="IPR028082">
    <property type="entry name" value="Peripla_BP_I"/>
</dbReference>
<evidence type="ECO:0000256" key="1">
    <source>
        <dbReference type="ARBA" id="ARBA00022491"/>
    </source>
</evidence>
<name>A0AB38XPT1_9ACTO</name>